<evidence type="ECO:0000313" key="2">
    <source>
        <dbReference type="EMBL" id="CAD9029472.1"/>
    </source>
</evidence>
<sequence length="181" mass="20342">MPPKRQMLARHTRVRVEIPKKEKPKEDTPKKRTSQNDRKVTPQWAVQAKTTTPSMVSKAKSSRKRPTLDYDDNNDPLISPPSKMKVTRGVRRVPSLLQPEEALRLVAKSPFYKKKKVASPLPSPRPTPLASLLVHAKANSCCPPLLTPKGQIMRTTPAKHSPESIADAQAPHDKTRRRISQ</sequence>
<proteinExistence type="predicted"/>
<accession>A0A7S1NMK3</accession>
<protein>
    <submittedName>
        <fullName evidence="2">Uncharacterized protein</fullName>
    </submittedName>
</protein>
<feature type="compositionally biased region" description="Basic and acidic residues" evidence="1">
    <location>
        <begin position="14"/>
        <end position="40"/>
    </location>
</feature>
<name>A0A7S1NMK3_9EUGL</name>
<evidence type="ECO:0000256" key="1">
    <source>
        <dbReference type="SAM" id="MobiDB-lite"/>
    </source>
</evidence>
<feature type="region of interest" description="Disordered" evidence="1">
    <location>
        <begin position="147"/>
        <end position="181"/>
    </location>
</feature>
<dbReference type="AlphaFoldDB" id="A0A7S1NMK3"/>
<feature type="region of interest" description="Disordered" evidence="1">
    <location>
        <begin position="1"/>
        <end position="91"/>
    </location>
</feature>
<gene>
    <name evidence="2" type="ORF">EGYM00392_LOCUS40609</name>
</gene>
<reference evidence="2" key="1">
    <citation type="submission" date="2021-01" db="EMBL/GenBank/DDBJ databases">
        <authorList>
            <person name="Corre E."/>
            <person name="Pelletier E."/>
            <person name="Niang G."/>
            <person name="Scheremetjew M."/>
            <person name="Finn R."/>
            <person name="Kale V."/>
            <person name="Holt S."/>
            <person name="Cochrane G."/>
            <person name="Meng A."/>
            <person name="Brown T."/>
            <person name="Cohen L."/>
        </authorList>
    </citation>
    <scope>NUCLEOTIDE SEQUENCE</scope>
    <source>
        <strain evidence="2">NIES-381</strain>
    </source>
</reference>
<organism evidence="2">
    <name type="scientific">Eutreptiella gymnastica</name>
    <dbReference type="NCBI Taxonomy" id="73025"/>
    <lineage>
        <taxon>Eukaryota</taxon>
        <taxon>Discoba</taxon>
        <taxon>Euglenozoa</taxon>
        <taxon>Euglenida</taxon>
        <taxon>Spirocuta</taxon>
        <taxon>Euglenophyceae</taxon>
        <taxon>Eutreptiales</taxon>
        <taxon>Eutreptiaceae</taxon>
        <taxon>Eutreptiella</taxon>
    </lineage>
</organism>
<dbReference type="EMBL" id="HBGA01108950">
    <property type="protein sequence ID" value="CAD9029472.1"/>
    <property type="molecule type" value="Transcribed_RNA"/>
</dbReference>